<dbReference type="GO" id="GO:0043565">
    <property type="term" value="F:sequence-specific DNA binding"/>
    <property type="evidence" value="ECO:0007669"/>
    <property type="project" value="InterPro"/>
</dbReference>
<evidence type="ECO:0000256" key="3">
    <source>
        <dbReference type="ARBA" id="ARBA00023015"/>
    </source>
</evidence>
<evidence type="ECO:0000256" key="1">
    <source>
        <dbReference type="ARBA" id="ARBA00022741"/>
    </source>
</evidence>
<dbReference type="PANTHER" id="PTHR32071">
    <property type="entry name" value="TRANSCRIPTIONAL REGULATORY PROTEIN"/>
    <property type="match status" value="1"/>
</dbReference>
<dbReference type="Proteomes" id="UP001296776">
    <property type="component" value="Unassembled WGS sequence"/>
</dbReference>
<keyword evidence="7" id="KW-1185">Reference proteome</keyword>
<dbReference type="CDD" id="cd00009">
    <property type="entry name" value="AAA"/>
    <property type="match status" value="1"/>
</dbReference>
<evidence type="ECO:0000313" key="7">
    <source>
        <dbReference type="Proteomes" id="UP001296776"/>
    </source>
</evidence>
<reference evidence="6" key="1">
    <citation type="submission" date="2017-08" db="EMBL/GenBank/DDBJ databases">
        <authorList>
            <person name="Imhoff J.F."/>
            <person name="Rahn T."/>
            <person name="Kuenzel S."/>
            <person name="Neulinger S.C."/>
        </authorList>
    </citation>
    <scope>NUCLEOTIDE SEQUENCE</scope>
    <source>
        <strain evidence="6">DSM 11080</strain>
    </source>
</reference>
<gene>
    <name evidence="6" type="ORF">CKO40_10450</name>
</gene>
<dbReference type="Gene3D" id="1.10.8.60">
    <property type="match status" value="1"/>
</dbReference>
<dbReference type="InterPro" id="IPR009057">
    <property type="entry name" value="Homeodomain-like_sf"/>
</dbReference>
<evidence type="ECO:0000256" key="2">
    <source>
        <dbReference type="ARBA" id="ARBA00022840"/>
    </source>
</evidence>
<proteinExistence type="predicted"/>
<dbReference type="InterPro" id="IPR027417">
    <property type="entry name" value="P-loop_NTPase"/>
</dbReference>
<keyword evidence="4" id="KW-0804">Transcription</keyword>
<dbReference type="GO" id="GO:0005524">
    <property type="term" value="F:ATP binding"/>
    <property type="evidence" value="ECO:0007669"/>
    <property type="project" value="UniProtKB-KW"/>
</dbReference>
<dbReference type="RefSeq" id="WP_200346159.1">
    <property type="nucleotide sequence ID" value="NZ_NRSJ01000016.1"/>
</dbReference>
<keyword evidence="2" id="KW-0067">ATP-binding</keyword>
<dbReference type="PROSITE" id="PS50045">
    <property type="entry name" value="SIGMA54_INTERACT_4"/>
    <property type="match status" value="1"/>
</dbReference>
<dbReference type="InterPro" id="IPR058031">
    <property type="entry name" value="AAA_lid_NorR"/>
</dbReference>
<dbReference type="PROSITE" id="PS00688">
    <property type="entry name" value="SIGMA54_INTERACT_3"/>
    <property type="match status" value="1"/>
</dbReference>
<feature type="domain" description="Sigma-54 factor interaction" evidence="5">
    <location>
        <begin position="25"/>
        <end position="256"/>
    </location>
</feature>
<evidence type="ECO:0000259" key="5">
    <source>
        <dbReference type="PROSITE" id="PS50045"/>
    </source>
</evidence>
<sequence>MNSWQFDGIDPKEPCVVCEHLRPWLFCRDPSMEQALADVPRFARSREPVLIQGETGTGKELVARALHGLGPRDQGPFVPVNCGAIPDGMLEAELFGYEKGAFTGALRRHRGRFEQAHQGTLFLDEVGEMPPPAQVSLLRVLEERAVHRIGGEAAVTVDVRVVAATHRALDERLASGLFREDLLYRLNVLPLMLPPLRERRTDIPLLAEHFLHHGLQDMGWQPPMPRLTQEASELLARHDWPGNVRELRNLMARLAVRLAEDTRELPASLLYPLLPRAGRERSGVVDGVFIPLGTTLAEAEWLLIDAALKAADYNRSRAAKLLGIGERTLRRKLNAS</sequence>
<dbReference type="PROSITE" id="PS00675">
    <property type="entry name" value="SIGMA54_INTERACT_1"/>
    <property type="match status" value="1"/>
</dbReference>
<dbReference type="Gene3D" id="3.40.50.300">
    <property type="entry name" value="P-loop containing nucleotide triphosphate hydrolases"/>
    <property type="match status" value="1"/>
</dbReference>
<reference evidence="6" key="2">
    <citation type="journal article" date="2020" name="Microorganisms">
        <title>Osmotic Adaptation and Compatible Solute Biosynthesis of Phototrophic Bacteria as Revealed from Genome Analyses.</title>
        <authorList>
            <person name="Imhoff J.F."/>
            <person name="Rahn T."/>
            <person name="Kunzel S."/>
            <person name="Keller A."/>
            <person name="Neulinger S.C."/>
        </authorList>
    </citation>
    <scope>NUCLEOTIDE SEQUENCE</scope>
    <source>
        <strain evidence="6">DSM 11080</strain>
    </source>
</reference>
<dbReference type="InterPro" id="IPR002078">
    <property type="entry name" value="Sigma_54_int"/>
</dbReference>
<dbReference type="SUPFAM" id="SSF46689">
    <property type="entry name" value="Homeodomain-like"/>
    <property type="match status" value="1"/>
</dbReference>
<name>A0AAJ0X9L9_9GAMM</name>
<accession>A0AAJ0X9L9</accession>
<dbReference type="SMART" id="SM00382">
    <property type="entry name" value="AAA"/>
    <property type="match status" value="1"/>
</dbReference>
<dbReference type="SUPFAM" id="SSF52540">
    <property type="entry name" value="P-loop containing nucleoside triphosphate hydrolases"/>
    <property type="match status" value="1"/>
</dbReference>
<keyword evidence="3" id="KW-0805">Transcription regulation</keyword>
<dbReference type="EMBL" id="NRSJ01000016">
    <property type="protein sequence ID" value="MBK1704946.1"/>
    <property type="molecule type" value="Genomic_DNA"/>
</dbReference>
<evidence type="ECO:0000256" key="4">
    <source>
        <dbReference type="ARBA" id="ARBA00023163"/>
    </source>
</evidence>
<dbReference type="AlphaFoldDB" id="A0AAJ0X9L9"/>
<dbReference type="Pfam" id="PF25601">
    <property type="entry name" value="AAA_lid_14"/>
    <property type="match status" value="1"/>
</dbReference>
<dbReference type="Gene3D" id="1.10.10.60">
    <property type="entry name" value="Homeodomain-like"/>
    <property type="match status" value="1"/>
</dbReference>
<dbReference type="PRINTS" id="PR01590">
    <property type="entry name" value="HTHFIS"/>
</dbReference>
<dbReference type="Pfam" id="PF02954">
    <property type="entry name" value="HTH_8"/>
    <property type="match status" value="1"/>
</dbReference>
<dbReference type="Pfam" id="PF00158">
    <property type="entry name" value="Sigma54_activat"/>
    <property type="match status" value="1"/>
</dbReference>
<dbReference type="InterPro" id="IPR003593">
    <property type="entry name" value="AAA+_ATPase"/>
</dbReference>
<dbReference type="InterPro" id="IPR025662">
    <property type="entry name" value="Sigma_54_int_dom_ATP-bd_1"/>
</dbReference>
<dbReference type="GO" id="GO:0006355">
    <property type="term" value="P:regulation of DNA-templated transcription"/>
    <property type="evidence" value="ECO:0007669"/>
    <property type="project" value="InterPro"/>
</dbReference>
<dbReference type="FunFam" id="3.40.50.300:FF:000006">
    <property type="entry name" value="DNA-binding transcriptional regulator NtrC"/>
    <property type="match status" value="1"/>
</dbReference>
<dbReference type="InterPro" id="IPR025944">
    <property type="entry name" value="Sigma_54_int_dom_CS"/>
</dbReference>
<evidence type="ECO:0000313" key="6">
    <source>
        <dbReference type="EMBL" id="MBK1704946.1"/>
    </source>
</evidence>
<dbReference type="InterPro" id="IPR002197">
    <property type="entry name" value="HTH_Fis"/>
</dbReference>
<keyword evidence="1" id="KW-0547">Nucleotide-binding</keyword>
<comment type="caution">
    <text evidence="6">The sequence shown here is derived from an EMBL/GenBank/DDBJ whole genome shotgun (WGS) entry which is preliminary data.</text>
</comment>
<organism evidence="6 7">
    <name type="scientific">Halochromatium glycolicum</name>
    <dbReference type="NCBI Taxonomy" id="85075"/>
    <lineage>
        <taxon>Bacteria</taxon>
        <taxon>Pseudomonadati</taxon>
        <taxon>Pseudomonadota</taxon>
        <taxon>Gammaproteobacteria</taxon>
        <taxon>Chromatiales</taxon>
        <taxon>Chromatiaceae</taxon>
        <taxon>Halochromatium</taxon>
    </lineage>
</organism>
<protein>
    <recommendedName>
        <fullName evidence="5">Sigma-54 factor interaction domain-containing protein</fullName>
    </recommendedName>
</protein>